<reference evidence="1 2" key="1">
    <citation type="submission" date="2018-02" db="EMBL/GenBank/DDBJ databases">
        <authorList>
            <person name="Aull H.G."/>
            <person name="Garlena R.A."/>
            <person name="Russell D.A."/>
            <person name="Pop W.H."/>
            <person name="Jacobs-Sera D."/>
            <person name="Hatfull G.F."/>
        </authorList>
    </citation>
    <scope>NUCLEOTIDE SEQUENCE [LARGE SCALE GENOMIC DNA]</scope>
</reference>
<protein>
    <submittedName>
        <fullName evidence="1">Uncharacterized protein</fullName>
    </submittedName>
</protein>
<accession>A0A2P1JYF6</accession>
<dbReference type="EMBL" id="MG962368">
    <property type="protein sequence ID" value="AVO25324.1"/>
    <property type="molecule type" value="Genomic_DNA"/>
</dbReference>
<evidence type="ECO:0000313" key="2">
    <source>
        <dbReference type="Proteomes" id="UP000240261"/>
    </source>
</evidence>
<organism evidence="1 2">
    <name type="scientific">Gordonia phage Gravy</name>
    <dbReference type="NCBI Taxonomy" id="2094133"/>
    <lineage>
        <taxon>Viruses</taxon>
        <taxon>Duplodnaviria</taxon>
        <taxon>Heunggongvirae</taxon>
        <taxon>Uroviricota</taxon>
        <taxon>Caudoviricetes</taxon>
        <taxon>Deejayvirinae</taxon>
        <taxon>Tanisvirus</taxon>
        <taxon>Tanisvirus tanis</taxon>
    </lineage>
</organism>
<gene>
    <name evidence="1" type="primary">85</name>
    <name evidence="1" type="ORF">PBI_GRAVY_85</name>
</gene>
<proteinExistence type="predicted"/>
<dbReference type="Proteomes" id="UP000240261">
    <property type="component" value="Segment"/>
</dbReference>
<name>A0A2P1JYF6_9CAUD</name>
<sequence>MKEFKQTRFQSLDKATSRIHRWRGHRQERFACGPCIDGWQAYAIFCNCGTRFSIVV</sequence>
<evidence type="ECO:0000313" key="1">
    <source>
        <dbReference type="EMBL" id="AVO25324.1"/>
    </source>
</evidence>